<protein>
    <recommendedName>
        <fullName evidence="3">Lipoprotein</fullName>
    </recommendedName>
</protein>
<dbReference type="PROSITE" id="PS51257">
    <property type="entry name" value="PROKAR_LIPOPROTEIN"/>
    <property type="match status" value="1"/>
</dbReference>
<gene>
    <name evidence="1" type="ORF">GCM10011340_36020</name>
</gene>
<reference evidence="2" key="1">
    <citation type="journal article" date="2019" name="Int. J. Syst. Evol. Microbiol.">
        <title>The Global Catalogue of Microorganisms (GCM) 10K type strain sequencing project: providing services to taxonomists for standard genome sequencing and annotation.</title>
        <authorList>
            <consortium name="The Broad Institute Genomics Platform"/>
            <consortium name="The Broad Institute Genome Sequencing Center for Infectious Disease"/>
            <person name="Wu L."/>
            <person name="Ma J."/>
        </authorList>
    </citation>
    <scope>NUCLEOTIDE SEQUENCE [LARGE SCALE GENOMIC DNA]</scope>
    <source>
        <strain evidence="2">CGMCC 1.15111</strain>
    </source>
</reference>
<accession>A0ABQ3I9U3</accession>
<comment type="caution">
    <text evidence="1">The sequence shown here is derived from an EMBL/GenBank/DDBJ whole genome shotgun (WGS) entry which is preliminary data.</text>
</comment>
<evidence type="ECO:0000313" key="1">
    <source>
        <dbReference type="EMBL" id="GHE75966.1"/>
    </source>
</evidence>
<organism evidence="1 2">
    <name type="scientific">Roseivirga thermotolerans</name>
    <dbReference type="NCBI Taxonomy" id="1758176"/>
    <lineage>
        <taxon>Bacteria</taxon>
        <taxon>Pseudomonadati</taxon>
        <taxon>Bacteroidota</taxon>
        <taxon>Cytophagia</taxon>
        <taxon>Cytophagales</taxon>
        <taxon>Roseivirgaceae</taxon>
        <taxon>Roseivirga</taxon>
    </lineage>
</organism>
<sequence>MISSKYIYVILVALLLTSCGPKKTEFNGEELDFIDTYQVGDTLVFKSEHDEYNTMTIVHKQVYYPEYIPIEVHGKYLPQTADIRYSQPSRGFDSLKFMTMRKRNPKESSLYFGFNGGMELFFTNSEIGLGLDEILIGDTFVFEMNEQKEGRVQTIYWHKDKGIAKYIMVDGTVWNRIN</sequence>
<dbReference type="EMBL" id="BNAG01000007">
    <property type="protein sequence ID" value="GHE75966.1"/>
    <property type="molecule type" value="Genomic_DNA"/>
</dbReference>
<evidence type="ECO:0008006" key="3">
    <source>
        <dbReference type="Google" id="ProtNLM"/>
    </source>
</evidence>
<dbReference type="Proteomes" id="UP000658258">
    <property type="component" value="Unassembled WGS sequence"/>
</dbReference>
<name>A0ABQ3I9U3_9BACT</name>
<keyword evidence="2" id="KW-1185">Reference proteome</keyword>
<proteinExistence type="predicted"/>
<evidence type="ECO:0000313" key="2">
    <source>
        <dbReference type="Proteomes" id="UP000658258"/>
    </source>
</evidence>